<dbReference type="Proteomes" id="UP000886721">
    <property type="component" value="Unassembled WGS sequence"/>
</dbReference>
<proteinExistence type="predicted"/>
<name>A0A9D1WTK2_9FIRM</name>
<reference evidence="3" key="2">
    <citation type="submission" date="2021-04" db="EMBL/GenBank/DDBJ databases">
        <authorList>
            <person name="Gilroy R."/>
        </authorList>
    </citation>
    <scope>NUCLEOTIDE SEQUENCE</scope>
    <source>
        <strain evidence="3">CHK191-13928</strain>
    </source>
</reference>
<evidence type="ECO:0000256" key="2">
    <source>
        <dbReference type="SAM" id="SignalP"/>
    </source>
</evidence>
<evidence type="ECO:0008006" key="5">
    <source>
        <dbReference type="Google" id="ProtNLM"/>
    </source>
</evidence>
<protein>
    <recommendedName>
        <fullName evidence="5">Lipoprotein</fullName>
    </recommendedName>
</protein>
<dbReference type="EMBL" id="DXEM01000006">
    <property type="protein sequence ID" value="HIX66904.1"/>
    <property type="molecule type" value="Genomic_DNA"/>
</dbReference>
<accession>A0A9D1WTK2</accession>
<organism evidence="3 4">
    <name type="scientific">Candidatus Anaerostipes excrementavium</name>
    <dbReference type="NCBI Taxonomy" id="2838463"/>
    <lineage>
        <taxon>Bacteria</taxon>
        <taxon>Bacillati</taxon>
        <taxon>Bacillota</taxon>
        <taxon>Clostridia</taxon>
        <taxon>Lachnospirales</taxon>
        <taxon>Lachnospiraceae</taxon>
        <taxon>Anaerostipes</taxon>
    </lineage>
</organism>
<feature type="region of interest" description="Disordered" evidence="1">
    <location>
        <begin position="23"/>
        <end position="88"/>
    </location>
</feature>
<feature type="compositionally biased region" description="Low complexity" evidence="1">
    <location>
        <begin position="23"/>
        <end position="85"/>
    </location>
</feature>
<evidence type="ECO:0000256" key="1">
    <source>
        <dbReference type="SAM" id="MobiDB-lite"/>
    </source>
</evidence>
<gene>
    <name evidence="3" type="ORF">H9735_02110</name>
</gene>
<comment type="caution">
    <text evidence="3">The sequence shown here is derived from an EMBL/GenBank/DDBJ whole genome shotgun (WGS) entry which is preliminary data.</text>
</comment>
<feature type="chain" id="PRO_5038757177" description="Lipoprotein" evidence="2">
    <location>
        <begin position="19"/>
        <end position="258"/>
    </location>
</feature>
<evidence type="ECO:0000313" key="3">
    <source>
        <dbReference type="EMBL" id="HIX66904.1"/>
    </source>
</evidence>
<evidence type="ECO:0000313" key="4">
    <source>
        <dbReference type="Proteomes" id="UP000886721"/>
    </source>
</evidence>
<dbReference type="AlphaFoldDB" id="A0A9D1WTK2"/>
<feature type="signal peptide" evidence="2">
    <location>
        <begin position="1"/>
        <end position="18"/>
    </location>
</feature>
<sequence>MKKSLFMLIFAVLAFSMAACGSSKDSGSQISDDGDSSVSSETTTEASVTTTEDFDQSTESSSAAGTSASTSSNSGNSGIGSSTTTKAPIPASEAFRQKSIWFGISDKRTFAKDSYIQAVFVFDGKGNQTVYSNVGQFKFSMINNDMSDDEIIEIVKKLEMEGRERKGVTEGPKTQPVNLQAFTDDSGNYVEEELLRYVADKSGLNGATINRELVVDSALQPIYDMQFAGYKNFKTRIKDTNHPGFALDTKGAAGVTVD</sequence>
<keyword evidence="2" id="KW-0732">Signal</keyword>
<dbReference type="PROSITE" id="PS51257">
    <property type="entry name" value="PROKAR_LIPOPROTEIN"/>
    <property type="match status" value="1"/>
</dbReference>
<reference evidence="3" key="1">
    <citation type="journal article" date="2021" name="PeerJ">
        <title>Extensive microbial diversity within the chicken gut microbiome revealed by metagenomics and culture.</title>
        <authorList>
            <person name="Gilroy R."/>
            <person name="Ravi A."/>
            <person name="Getino M."/>
            <person name="Pursley I."/>
            <person name="Horton D.L."/>
            <person name="Alikhan N.F."/>
            <person name="Baker D."/>
            <person name="Gharbi K."/>
            <person name="Hall N."/>
            <person name="Watson M."/>
            <person name="Adriaenssens E.M."/>
            <person name="Foster-Nyarko E."/>
            <person name="Jarju S."/>
            <person name="Secka A."/>
            <person name="Antonio M."/>
            <person name="Oren A."/>
            <person name="Chaudhuri R.R."/>
            <person name="La Ragione R."/>
            <person name="Hildebrand F."/>
            <person name="Pallen M.J."/>
        </authorList>
    </citation>
    <scope>NUCLEOTIDE SEQUENCE</scope>
    <source>
        <strain evidence="3">CHK191-13928</strain>
    </source>
</reference>